<proteinExistence type="predicted"/>
<comment type="caution">
    <text evidence="1">The sequence shown here is derived from an EMBL/GenBank/DDBJ whole genome shotgun (WGS) entry which is preliminary data.</text>
</comment>
<dbReference type="EMBL" id="QFYR01000001">
    <property type="protein sequence ID" value="RAK57429.1"/>
    <property type="molecule type" value="Genomic_DNA"/>
</dbReference>
<dbReference type="RefSeq" id="WP_111513881.1">
    <property type="nucleotide sequence ID" value="NZ_QFYR01000001.1"/>
</dbReference>
<dbReference type="Proteomes" id="UP000249725">
    <property type="component" value="Unassembled WGS sequence"/>
</dbReference>
<evidence type="ECO:0000313" key="2">
    <source>
        <dbReference type="Proteomes" id="UP000249725"/>
    </source>
</evidence>
<dbReference type="AlphaFoldDB" id="A0A328ASA5"/>
<name>A0A328ASA5_9CAUL</name>
<evidence type="ECO:0000313" key="1">
    <source>
        <dbReference type="EMBL" id="RAK57429.1"/>
    </source>
</evidence>
<sequence length="68" mass="7867">MNVRDERVYEEAAALWRELYGEPPPIRADGGMMLDVIMRSLPEVSYDRLRSPHLRPSNMAWPGRTPRG</sequence>
<reference evidence="2" key="1">
    <citation type="submission" date="2018-05" db="EMBL/GenBank/DDBJ databases">
        <authorList>
            <person name="Li X."/>
        </authorList>
    </citation>
    <scope>NUCLEOTIDE SEQUENCE [LARGE SCALE GENOMIC DNA]</scope>
    <source>
        <strain evidence="2">YIM 73061</strain>
    </source>
</reference>
<gene>
    <name evidence="1" type="ORF">DJ018_05675</name>
</gene>
<dbReference type="OrthoDB" id="7190656at2"/>
<organism evidence="1 2">
    <name type="scientific">Phenylobacterium deserti</name>
    <dbReference type="NCBI Taxonomy" id="1914756"/>
    <lineage>
        <taxon>Bacteria</taxon>
        <taxon>Pseudomonadati</taxon>
        <taxon>Pseudomonadota</taxon>
        <taxon>Alphaproteobacteria</taxon>
        <taxon>Caulobacterales</taxon>
        <taxon>Caulobacteraceae</taxon>
        <taxon>Phenylobacterium</taxon>
    </lineage>
</organism>
<protein>
    <submittedName>
        <fullName evidence="1">Uncharacterized protein</fullName>
    </submittedName>
</protein>
<accession>A0A328ASA5</accession>
<keyword evidence="2" id="KW-1185">Reference proteome</keyword>